<dbReference type="RefSeq" id="WP_317719153.1">
    <property type="nucleotide sequence ID" value="NZ_CP137532.1"/>
</dbReference>
<proteinExistence type="predicted"/>
<reference evidence="2" key="1">
    <citation type="submission" date="2023-10" db="EMBL/GenBank/DDBJ databases">
        <title>Comparative Genomic Analysis of Tomato Bacterial Spot Xanthomonads Reveals A New Lineage of Xanthomonas euvesicatoria.</title>
        <authorList>
            <person name="Huang C.-J."/>
            <person name="Wu T.-L."/>
            <person name="Wu Y.-L."/>
            <person name="Wang R.-S."/>
            <person name="Lin Y.-C."/>
        </authorList>
    </citation>
    <scope>NUCLEOTIDE SEQUENCE</scope>
    <source>
        <strain evidence="2">T0319-01</strain>
    </source>
</reference>
<dbReference type="EMBL" id="CP137539">
    <property type="protein sequence ID" value="WOP58590.1"/>
    <property type="molecule type" value="Genomic_DNA"/>
</dbReference>
<evidence type="ECO:0000313" key="2">
    <source>
        <dbReference type="EMBL" id="WOP58590.1"/>
    </source>
</evidence>
<sequence length="113" mass="12890">MNAPPPLLDQSVPARRKLLTPRDRFFRWYVLSLLFLGPFGFIVGPLMARRGTRKVGRLYPAEARVAQARDKGFSWWQWWAMTVLTLMGAFGAFAVLSGLPMIILVLWAQLTQI</sequence>
<feature type="transmembrane region" description="Helical" evidence="1">
    <location>
        <begin position="78"/>
        <end position="107"/>
    </location>
</feature>
<keyword evidence="1" id="KW-0812">Transmembrane</keyword>
<name>A0AAX4FPJ9_XANEU</name>
<feature type="transmembrane region" description="Helical" evidence="1">
    <location>
        <begin position="25"/>
        <end position="48"/>
    </location>
</feature>
<keyword evidence="1" id="KW-0472">Membrane</keyword>
<accession>A0AAX4FPJ9</accession>
<dbReference type="Proteomes" id="UP001304429">
    <property type="component" value="Chromosome"/>
</dbReference>
<evidence type="ECO:0000313" key="3">
    <source>
        <dbReference type="Proteomes" id="UP001304429"/>
    </source>
</evidence>
<keyword evidence="1" id="KW-1133">Transmembrane helix</keyword>
<gene>
    <name evidence="2" type="ORF">R5577_08280</name>
</gene>
<evidence type="ECO:0000256" key="1">
    <source>
        <dbReference type="SAM" id="Phobius"/>
    </source>
</evidence>
<dbReference type="AlphaFoldDB" id="A0AAX4FPJ9"/>
<organism evidence="2 3">
    <name type="scientific">Xanthomonas euvesicatoria</name>
    <dbReference type="NCBI Taxonomy" id="456327"/>
    <lineage>
        <taxon>Bacteria</taxon>
        <taxon>Pseudomonadati</taxon>
        <taxon>Pseudomonadota</taxon>
        <taxon>Gammaproteobacteria</taxon>
        <taxon>Lysobacterales</taxon>
        <taxon>Lysobacteraceae</taxon>
        <taxon>Xanthomonas</taxon>
    </lineage>
</organism>
<protein>
    <submittedName>
        <fullName evidence="2">Uncharacterized protein</fullName>
    </submittedName>
</protein>